<dbReference type="STRING" id="2903.R1ELK1"/>
<feature type="compositionally biased region" description="Basic residues" evidence="1">
    <location>
        <begin position="216"/>
        <end position="228"/>
    </location>
</feature>
<sequence>MACFLEWNPWESDRVMGLNHQMSSLSCALGEAFFLNRTLLVPHRICLDAKHEARQRGLRRQIDESCTARGIRAFSVPTSELIDLDLLGRVVSIAQTALPRRAGVSGGSIPAPESAVDIDRSWKSDRVAASLPCSAGTRLVRRRVSGFWFRPCGYGITDTRALMAALLGAVGARSKNLASARVLPHLLRSGLFYSRAIKRAARAVRRSIGSAPPPRRLARASRASRRPHRELGGPFASLHLRRGDKFSSGCERAQFSLEECAFMDEHTRPEKLLSALRLWLPPGTRLLIGSTEPAAFFAPLRSTYTLHFVDDFRSACSDLAAITTNYALYAVETLLFFASTAHARAL</sequence>
<feature type="region of interest" description="Disordered" evidence="1">
    <location>
        <begin position="208"/>
        <end position="231"/>
    </location>
</feature>
<reference evidence="2" key="2">
    <citation type="submission" date="2024-10" db="UniProtKB">
        <authorList>
            <consortium name="EnsemblProtists"/>
        </authorList>
    </citation>
    <scope>IDENTIFICATION</scope>
</reference>
<organism evidence="2 3">
    <name type="scientific">Emiliania huxleyi (strain CCMP1516)</name>
    <dbReference type="NCBI Taxonomy" id="280463"/>
    <lineage>
        <taxon>Eukaryota</taxon>
        <taxon>Haptista</taxon>
        <taxon>Haptophyta</taxon>
        <taxon>Prymnesiophyceae</taxon>
        <taxon>Isochrysidales</taxon>
        <taxon>Noelaerhabdaceae</taxon>
        <taxon>Emiliania</taxon>
    </lineage>
</organism>
<dbReference type="Proteomes" id="UP000013827">
    <property type="component" value="Unassembled WGS sequence"/>
</dbReference>
<dbReference type="HOGENOM" id="CLU_054652_0_0_1"/>
<dbReference type="GeneID" id="17269394"/>
<dbReference type="PANTHER" id="PTHR31469:SF8">
    <property type="entry name" value="OS07G0641000 PROTEIN"/>
    <property type="match status" value="1"/>
</dbReference>
<dbReference type="KEGG" id="ehx:EMIHUDRAFT_238998"/>
<dbReference type="RefSeq" id="XP_005776280.1">
    <property type="nucleotide sequence ID" value="XM_005776223.1"/>
</dbReference>
<protein>
    <recommendedName>
        <fullName evidence="4">O-fucosyltransferase family protein</fullName>
    </recommendedName>
</protein>
<dbReference type="PaxDb" id="2903-EOD23851"/>
<reference evidence="3" key="1">
    <citation type="journal article" date="2013" name="Nature">
        <title>Pan genome of the phytoplankton Emiliania underpins its global distribution.</title>
        <authorList>
            <person name="Read B.A."/>
            <person name="Kegel J."/>
            <person name="Klute M.J."/>
            <person name="Kuo A."/>
            <person name="Lefebvre S.C."/>
            <person name="Maumus F."/>
            <person name="Mayer C."/>
            <person name="Miller J."/>
            <person name="Monier A."/>
            <person name="Salamov A."/>
            <person name="Young J."/>
            <person name="Aguilar M."/>
            <person name="Claverie J.M."/>
            <person name="Frickenhaus S."/>
            <person name="Gonzalez K."/>
            <person name="Herman E.K."/>
            <person name="Lin Y.C."/>
            <person name="Napier J."/>
            <person name="Ogata H."/>
            <person name="Sarno A.F."/>
            <person name="Shmutz J."/>
            <person name="Schroeder D."/>
            <person name="de Vargas C."/>
            <person name="Verret F."/>
            <person name="von Dassow P."/>
            <person name="Valentin K."/>
            <person name="Van de Peer Y."/>
            <person name="Wheeler G."/>
            <person name="Dacks J.B."/>
            <person name="Delwiche C.F."/>
            <person name="Dyhrman S.T."/>
            <person name="Glockner G."/>
            <person name="John U."/>
            <person name="Richards T."/>
            <person name="Worden A.Z."/>
            <person name="Zhang X."/>
            <person name="Grigoriev I.V."/>
            <person name="Allen A.E."/>
            <person name="Bidle K."/>
            <person name="Borodovsky M."/>
            <person name="Bowler C."/>
            <person name="Brownlee C."/>
            <person name="Cock J.M."/>
            <person name="Elias M."/>
            <person name="Gladyshev V.N."/>
            <person name="Groth M."/>
            <person name="Guda C."/>
            <person name="Hadaegh A."/>
            <person name="Iglesias-Rodriguez M.D."/>
            <person name="Jenkins J."/>
            <person name="Jones B.M."/>
            <person name="Lawson T."/>
            <person name="Leese F."/>
            <person name="Lindquist E."/>
            <person name="Lobanov A."/>
            <person name="Lomsadze A."/>
            <person name="Malik S.B."/>
            <person name="Marsh M.E."/>
            <person name="Mackinder L."/>
            <person name="Mock T."/>
            <person name="Mueller-Roeber B."/>
            <person name="Pagarete A."/>
            <person name="Parker M."/>
            <person name="Probert I."/>
            <person name="Quesneville H."/>
            <person name="Raines C."/>
            <person name="Rensing S.A."/>
            <person name="Riano-Pachon D.M."/>
            <person name="Richier S."/>
            <person name="Rokitta S."/>
            <person name="Shiraiwa Y."/>
            <person name="Soanes D.M."/>
            <person name="van der Giezen M."/>
            <person name="Wahlund T.M."/>
            <person name="Williams B."/>
            <person name="Wilson W."/>
            <person name="Wolfe G."/>
            <person name="Wurch L.L."/>
        </authorList>
    </citation>
    <scope>NUCLEOTIDE SEQUENCE</scope>
</reference>
<keyword evidence="3" id="KW-1185">Reference proteome</keyword>
<evidence type="ECO:0000256" key="1">
    <source>
        <dbReference type="SAM" id="MobiDB-lite"/>
    </source>
</evidence>
<accession>A0A0D3JK16</accession>
<evidence type="ECO:0000313" key="3">
    <source>
        <dbReference type="Proteomes" id="UP000013827"/>
    </source>
</evidence>
<proteinExistence type="predicted"/>
<dbReference type="EnsemblProtists" id="EOD23851">
    <property type="protein sequence ID" value="EOD23851"/>
    <property type="gene ID" value="EMIHUDRAFT_238998"/>
</dbReference>
<name>A0A0D3JK16_EMIH1</name>
<evidence type="ECO:0008006" key="4">
    <source>
        <dbReference type="Google" id="ProtNLM"/>
    </source>
</evidence>
<evidence type="ECO:0000313" key="2">
    <source>
        <dbReference type="EnsemblProtists" id="EOD23851"/>
    </source>
</evidence>
<dbReference type="PANTHER" id="PTHR31469">
    <property type="entry name" value="OS07G0633600 PROTEIN"/>
    <property type="match status" value="1"/>
</dbReference>
<dbReference type="AlphaFoldDB" id="A0A0D3JK16"/>